<reference evidence="9" key="1">
    <citation type="submission" date="2015-08" db="EMBL/GenBank/DDBJ databases">
        <authorList>
            <person name="Varghese N."/>
        </authorList>
    </citation>
    <scope>NUCLEOTIDE SEQUENCE [LARGE SCALE GENOMIC DNA]</scope>
    <source>
        <strain evidence="9">JCM 18476</strain>
    </source>
</reference>
<dbReference type="Proteomes" id="UP000182769">
    <property type="component" value="Unassembled WGS sequence"/>
</dbReference>
<evidence type="ECO:0000256" key="3">
    <source>
        <dbReference type="ARBA" id="ARBA00023015"/>
    </source>
</evidence>
<dbReference type="SUPFAM" id="SSF50249">
    <property type="entry name" value="Nucleic acid-binding proteins"/>
    <property type="match status" value="1"/>
</dbReference>
<dbReference type="AlphaFoldDB" id="A0A0K6IT68"/>
<keyword evidence="2" id="KW-0963">Cytoplasm</keyword>
<dbReference type="STRING" id="1137284.GCA_001418205_03507"/>
<dbReference type="PRINTS" id="PR00050">
    <property type="entry name" value="COLDSHOCK"/>
</dbReference>
<gene>
    <name evidence="8" type="ORF">Ga0061065_11676</name>
</gene>
<dbReference type="RefSeq" id="WP_055464519.1">
    <property type="nucleotide sequence ID" value="NZ_CYHG01000016.1"/>
</dbReference>
<proteinExistence type="predicted"/>
<dbReference type="OrthoDB" id="7477356at2"/>
<keyword evidence="6" id="KW-0804">Transcription</keyword>
<evidence type="ECO:0000313" key="8">
    <source>
        <dbReference type="EMBL" id="CUB06300.1"/>
    </source>
</evidence>
<evidence type="ECO:0000313" key="9">
    <source>
        <dbReference type="Proteomes" id="UP000182769"/>
    </source>
</evidence>
<keyword evidence="9" id="KW-1185">Reference proteome</keyword>
<dbReference type="PANTHER" id="PTHR46565">
    <property type="entry name" value="COLD SHOCK DOMAIN PROTEIN 2"/>
    <property type="match status" value="1"/>
</dbReference>
<keyword evidence="3" id="KW-0805">Transcription regulation</keyword>
<evidence type="ECO:0000256" key="5">
    <source>
        <dbReference type="ARBA" id="ARBA00023159"/>
    </source>
</evidence>
<dbReference type="GO" id="GO:0003677">
    <property type="term" value="F:DNA binding"/>
    <property type="evidence" value="ECO:0007669"/>
    <property type="project" value="UniProtKB-KW"/>
</dbReference>
<name>A0A0K6IT68_9GAMM</name>
<dbReference type="Pfam" id="PF00313">
    <property type="entry name" value="CSD"/>
    <property type="match status" value="1"/>
</dbReference>
<protein>
    <submittedName>
        <fullName evidence="8">Cold-shock DNA-binding protein family</fullName>
    </submittedName>
</protein>
<evidence type="ECO:0000256" key="1">
    <source>
        <dbReference type="ARBA" id="ARBA00004496"/>
    </source>
</evidence>
<dbReference type="EMBL" id="CYHG01000016">
    <property type="protein sequence ID" value="CUB06300.1"/>
    <property type="molecule type" value="Genomic_DNA"/>
</dbReference>
<dbReference type="PANTHER" id="PTHR46565:SF20">
    <property type="entry name" value="COLD SHOCK DOMAIN-CONTAINING PROTEIN 4"/>
    <property type="match status" value="1"/>
</dbReference>
<sequence>MAERFFGKVRWFNDTKGIGFIKRDDLPDVFVHYKSILSEGHKTLKKGQSVSFEIMETDFGLQASHVMLEKRPLQQSSDQS</sequence>
<dbReference type="PROSITE" id="PS51857">
    <property type="entry name" value="CSD_2"/>
    <property type="match status" value="1"/>
</dbReference>
<keyword evidence="5" id="KW-0010">Activator</keyword>
<evidence type="ECO:0000256" key="6">
    <source>
        <dbReference type="ARBA" id="ARBA00023163"/>
    </source>
</evidence>
<accession>A0A0K6IT68</accession>
<organism evidence="8 9">
    <name type="scientific">Marinomonas fungiae</name>
    <dbReference type="NCBI Taxonomy" id="1137284"/>
    <lineage>
        <taxon>Bacteria</taxon>
        <taxon>Pseudomonadati</taxon>
        <taxon>Pseudomonadota</taxon>
        <taxon>Gammaproteobacteria</taxon>
        <taxon>Oceanospirillales</taxon>
        <taxon>Oceanospirillaceae</taxon>
        <taxon>Marinomonas</taxon>
    </lineage>
</organism>
<comment type="subcellular location">
    <subcellularLocation>
        <location evidence="1">Cytoplasm</location>
    </subcellularLocation>
</comment>
<feature type="domain" description="CSD" evidence="7">
    <location>
        <begin position="4"/>
        <end position="68"/>
    </location>
</feature>
<dbReference type="CDD" id="cd04458">
    <property type="entry name" value="CSP_CDS"/>
    <property type="match status" value="1"/>
</dbReference>
<evidence type="ECO:0000256" key="4">
    <source>
        <dbReference type="ARBA" id="ARBA00023125"/>
    </source>
</evidence>
<dbReference type="InterPro" id="IPR011129">
    <property type="entry name" value="CSD"/>
</dbReference>
<dbReference type="InterPro" id="IPR012340">
    <property type="entry name" value="NA-bd_OB-fold"/>
</dbReference>
<dbReference type="GO" id="GO:0005829">
    <property type="term" value="C:cytosol"/>
    <property type="evidence" value="ECO:0007669"/>
    <property type="project" value="UniProtKB-ARBA"/>
</dbReference>
<dbReference type="InterPro" id="IPR002059">
    <property type="entry name" value="CSP_DNA-bd"/>
</dbReference>
<dbReference type="SMART" id="SM00357">
    <property type="entry name" value="CSP"/>
    <property type="match status" value="1"/>
</dbReference>
<dbReference type="InterPro" id="IPR012156">
    <property type="entry name" value="Cold_shock_CspA"/>
</dbReference>
<dbReference type="Gene3D" id="2.40.50.140">
    <property type="entry name" value="Nucleic acid-binding proteins"/>
    <property type="match status" value="1"/>
</dbReference>
<evidence type="ECO:0000259" key="7">
    <source>
        <dbReference type="PROSITE" id="PS51857"/>
    </source>
</evidence>
<dbReference type="PIRSF" id="PIRSF002599">
    <property type="entry name" value="Cold_shock_A"/>
    <property type="match status" value="1"/>
</dbReference>
<evidence type="ECO:0000256" key="2">
    <source>
        <dbReference type="ARBA" id="ARBA00022490"/>
    </source>
</evidence>
<keyword evidence="4 8" id="KW-0238">DNA-binding</keyword>